<dbReference type="Proteomes" id="UP000831113">
    <property type="component" value="Chromosome"/>
</dbReference>
<gene>
    <name evidence="5" type="ORF">MTX78_03740</name>
</gene>
<sequence length="359" mass="40584">MKKSLFPSIAVTPPLPLNYAEAPEFFNNSYELPQAAHSDADVAHSARQESGRNDTRPYHTQEIGQWDVRGAFLFSNGLLYTPVNLLKESCVDAVFLHQYAPTYPLVRIAKDFLKRRIEVLPTAEKYVTIFDAWSSNHYHLLIDALPRLLLLEEHEAYILLAPDTSYMRKCLEPLLSLYGFRFKAVRYINRAVWVSQCRFISKLTTSGYTHPVLAKQLKERLALPYSHTRKLYVKRSNAAYRRVLNEVAVEALLVAHGFEVIDFDEYSIPEQARLAASAAIMVGMHGAGLTNAVFMPIGARLVEFRRTGVHHNHCYWFLAAGVGLEYATIFGKPDQSDLVLEGNGCNLTIPLDALELAIR</sequence>
<dbReference type="RefSeq" id="WP_243800032.1">
    <property type="nucleotide sequence ID" value="NZ_CP094669.1"/>
</dbReference>
<evidence type="ECO:0000256" key="3">
    <source>
        <dbReference type="ARBA" id="ARBA00023180"/>
    </source>
</evidence>
<dbReference type="PANTHER" id="PTHR20961">
    <property type="entry name" value="GLYCOSYLTRANSFERASE"/>
    <property type="match status" value="1"/>
</dbReference>
<reference evidence="5 6" key="1">
    <citation type="submission" date="2022-03" db="EMBL/GenBank/DDBJ databases">
        <title>Hymenobactersp. isolated from the air.</title>
        <authorList>
            <person name="Won M."/>
            <person name="Kwon S.-W."/>
        </authorList>
    </citation>
    <scope>NUCLEOTIDE SEQUENCE [LARGE SCALE GENOMIC DNA]</scope>
    <source>
        <strain evidence="5 6">KACC 21982</strain>
    </source>
</reference>
<accession>A0ABY4CZL7</accession>
<keyword evidence="3" id="KW-0325">Glycoprotein</keyword>
<proteinExistence type="predicted"/>
<dbReference type="InterPro" id="IPR049625">
    <property type="entry name" value="Glyco_transf_61_cat"/>
</dbReference>
<dbReference type="EMBL" id="CP094669">
    <property type="protein sequence ID" value="UOG75711.1"/>
    <property type="molecule type" value="Genomic_DNA"/>
</dbReference>
<evidence type="ECO:0000256" key="1">
    <source>
        <dbReference type="ARBA" id="ARBA00022676"/>
    </source>
</evidence>
<keyword evidence="2" id="KW-0808">Transferase</keyword>
<organism evidence="5 6">
    <name type="scientific">Hymenobacter tibetensis</name>
    <dbReference type="NCBI Taxonomy" id="497967"/>
    <lineage>
        <taxon>Bacteria</taxon>
        <taxon>Pseudomonadati</taxon>
        <taxon>Bacteroidota</taxon>
        <taxon>Cytophagia</taxon>
        <taxon>Cytophagales</taxon>
        <taxon>Hymenobacteraceae</taxon>
        <taxon>Hymenobacter</taxon>
    </lineage>
</organism>
<protein>
    <submittedName>
        <fullName evidence="5">Glycosyltransferase family 61 protein</fullName>
    </submittedName>
</protein>
<evidence type="ECO:0000256" key="2">
    <source>
        <dbReference type="ARBA" id="ARBA00022679"/>
    </source>
</evidence>
<keyword evidence="6" id="KW-1185">Reference proteome</keyword>
<dbReference type="Pfam" id="PF04577">
    <property type="entry name" value="Glyco_transf_61"/>
    <property type="match status" value="1"/>
</dbReference>
<name>A0ABY4CZL7_9BACT</name>
<feature type="domain" description="Glycosyltransferase 61 catalytic" evidence="4">
    <location>
        <begin position="138"/>
        <end position="302"/>
    </location>
</feature>
<keyword evidence="1" id="KW-0328">Glycosyltransferase</keyword>
<evidence type="ECO:0000313" key="5">
    <source>
        <dbReference type="EMBL" id="UOG75711.1"/>
    </source>
</evidence>
<evidence type="ECO:0000313" key="6">
    <source>
        <dbReference type="Proteomes" id="UP000831113"/>
    </source>
</evidence>
<dbReference type="InterPro" id="IPR007657">
    <property type="entry name" value="Glycosyltransferase_61"/>
</dbReference>
<evidence type="ECO:0000259" key="4">
    <source>
        <dbReference type="Pfam" id="PF04577"/>
    </source>
</evidence>